<comment type="catalytic activity">
    <reaction evidence="11 12">
        <text>an alpha-D-Man-(1-&gt;3)-[alpha-D-Man-(1-&gt;6)]-beta-D-Man-(1-&gt;4)-beta-D-GlcNAc-(1-&gt;4)-alpha-D-GlcNAc-diphospho-di-trans,poly-cis-dolichol + 2 GDP-alpha-D-mannose = an alpha-D-Man-(1-&gt;2)-alpha-D-Man-(1-&gt;2)-alpha-D-Man-(1-&gt;3)-[alpha-D-Man-(1-&gt;6)]-beta-D-Man-(1-&gt;4)-beta-D-GlcNAc-(1-&gt;4)-alpha-D-GlcNAc-diphospho-di-trans,poly-cis-dolichol + 2 GDP + 2 H(+)</text>
        <dbReference type="Rhea" id="RHEA:29523"/>
        <dbReference type="Rhea" id="RHEA-COMP:19515"/>
        <dbReference type="Rhea" id="RHEA-COMP:19516"/>
        <dbReference type="ChEBI" id="CHEBI:15378"/>
        <dbReference type="ChEBI" id="CHEBI:57527"/>
        <dbReference type="ChEBI" id="CHEBI:58189"/>
        <dbReference type="ChEBI" id="CHEBI:132511"/>
        <dbReference type="ChEBI" id="CHEBI:132515"/>
        <dbReference type="EC" id="2.4.1.131"/>
    </reaction>
    <physiologicalReaction direction="left-to-right" evidence="11 12">
        <dbReference type="Rhea" id="RHEA:29524"/>
    </physiologicalReaction>
</comment>
<dbReference type="Pfam" id="PF00534">
    <property type="entry name" value="Glycos_transf_1"/>
    <property type="match status" value="1"/>
</dbReference>
<evidence type="ECO:0000256" key="6">
    <source>
        <dbReference type="ARBA" id="ARBA00022679"/>
    </source>
</evidence>
<evidence type="ECO:0000256" key="7">
    <source>
        <dbReference type="ARBA" id="ARBA00022692"/>
    </source>
</evidence>
<dbReference type="Pfam" id="PF15924">
    <property type="entry name" value="ALG11_N"/>
    <property type="match status" value="1"/>
</dbReference>
<sequence length="474" mass="52654">MPPMALVVAAFALPLLAGLAFAALCLRLYIRKWVLPSVPTSSGPTLAFFHPFCHAGGGGERVLWVAIRACLTANPNTMCIVYSGDYTATPADILSQARNRFGITIDSARIQFVFLRHRWLVEAATYPRLTLIGQSLGSVLLACEAVVRHCPTVFIDTMGYAFAYPAVRFLVGCPILAYTHYPTISTDMLRVVESNIQTFNNAGWVTRSPVLRRAKLWYYRLFARAYGWCGRHVTLAMANSTWTYNHLAHLWRIPQRLSIVYPPCDTSAFEQLSATSCKPWIVSVAQYRPEKNHALQIESFAQLLNDRPDLPARYPDLQLIMIGGCRDAGDTQRANDLERLARDCNVADRVRILRNVALNELTHYLGSGMIGLHSMVDEHFGISVVEAMASGLVTVANNSAGPKEDIVVPVDGRPTGYLASTVDEYAQAFAAMLDMSQHDRVEIVDAARKSVKRFSEEAFEREWLKQLKGLGVGL</sequence>
<feature type="domain" description="ALG11 mannosyltransferase N-terminal" evidence="14">
    <location>
        <begin position="45"/>
        <end position="251"/>
    </location>
</feature>
<evidence type="ECO:0000256" key="4">
    <source>
        <dbReference type="ARBA" id="ARBA00022018"/>
    </source>
</evidence>
<comment type="pathway">
    <text evidence="2 12">Protein modification; protein glycosylation.</text>
</comment>
<comment type="subcellular location">
    <subcellularLocation>
        <location evidence="1">Endoplasmic reticulum membrane</location>
        <topology evidence="1">Single-pass membrane protein</topology>
    </subcellularLocation>
</comment>
<evidence type="ECO:0000256" key="8">
    <source>
        <dbReference type="ARBA" id="ARBA00022824"/>
    </source>
</evidence>
<evidence type="ECO:0000313" key="15">
    <source>
        <dbReference type="EMBL" id="ORZ40641.1"/>
    </source>
</evidence>
<dbReference type="GO" id="GO:0005789">
    <property type="term" value="C:endoplasmic reticulum membrane"/>
    <property type="evidence" value="ECO:0007669"/>
    <property type="project" value="UniProtKB-SubCell"/>
</dbReference>
<evidence type="ECO:0000256" key="9">
    <source>
        <dbReference type="ARBA" id="ARBA00022989"/>
    </source>
</evidence>
<feature type="domain" description="Glycosyl transferase family 1" evidence="13">
    <location>
        <begin position="275"/>
        <end position="449"/>
    </location>
</feature>
<protein>
    <recommendedName>
        <fullName evidence="4 12">GDP-Man:Man(3)GlcNAc(2)-PP-Dol alpha-1,2-mannosyltransferase</fullName>
        <ecNumber evidence="3 12">2.4.1.131</ecNumber>
    </recommendedName>
</protein>
<proteinExistence type="inferred from homology"/>
<dbReference type="PANTHER" id="PTHR45919:SF1">
    <property type="entry name" value="GDP-MAN:MAN(3)GLCNAC(2)-PP-DOL ALPHA-1,2-MANNOSYLTRANSFERASE"/>
    <property type="match status" value="1"/>
</dbReference>
<gene>
    <name evidence="15" type="ORF">BCR44DRAFT_25660</name>
</gene>
<comment type="similarity">
    <text evidence="12">Belongs to the glycosyltransferase group 1 family. Glycosyltransferase 4 subfamily.</text>
</comment>
<keyword evidence="7" id="KW-0812">Transmembrane</keyword>
<evidence type="ECO:0000259" key="13">
    <source>
        <dbReference type="Pfam" id="PF00534"/>
    </source>
</evidence>
<organism evidence="15 16">
    <name type="scientific">Catenaria anguillulae PL171</name>
    <dbReference type="NCBI Taxonomy" id="765915"/>
    <lineage>
        <taxon>Eukaryota</taxon>
        <taxon>Fungi</taxon>
        <taxon>Fungi incertae sedis</taxon>
        <taxon>Blastocladiomycota</taxon>
        <taxon>Blastocladiomycetes</taxon>
        <taxon>Blastocladiales</taxon>
        <taxon>Catenariaceae</taxon>
        <taxon>Catenaria</taxon>
    </lineage>
</organism>
<evidence type="ECO:0000256" key="3">
    <source>
        <dbReference type="ARBA" id="ARBA00012645"/>
    </source>
</evidence>
<evidence type="ECO:0000256" key="10">
    <source>
        <dbReference type="ARBA" id="ARBA00023136"/>
    </source>
</evidence>
<dbReference type="InterPro" id="IPR001296">
    <property type="entry name" value="Glyco_trans_1"/>
</dbReference>
<dbReference type="EMBL" id="MCFL01000002">
    <property type="protein sequence ID" value="ORZ40641.1"/>
    <property type="molecule type" value="Genomic_DNA"/>
</dbReference>
<keyword evidence="10" id="KW-0472">Membrane</keyword>
<dbReference type="EC" id="2.4.1.131" evidence="3 12"/>
<dbReference type="SUPFAM" id="SSF53756">
    <property type="entry name" value="UDP-Glycosyltransferase/glycogen phosphorylase"/>
    <property type="match status" value="1"/>
</dbReference>
<keyword evidence="5 12" id="KW-0328">Glycosyltransferase</keyword>
<evidence type="ECO:0000313" key="16">
    <source>
        <dbReference type="Proteomes" id="UP000193411"/>
    </source>
</evidence>
<dbReference type="OrthoDB" id="2276068at2759"/>
<dbReference type="GO" id="GO:0004377">
    <property type="term" value="F:GDP-Man:Man(3)GlcNAc(2)-PP-Dol alpha-1,2-mannosyltransferase activity"/>
    <property type="evidence" value="ECO:0007669"/>
    <property type="project" value="UniProtKB-UniRule"/>
</dbReference>
<name>A0A1Y2I3W8_9FUNG</name>
<comment type="function">
    <text evidence="12">GDP-Man:Man(3)GlcNAc(2)-PP-Dol alpha-1,2-mannosyltransferase that operates in the biosynthetic pathway of dolichol-linked oligosaccharides, the glycan precursors employed in protein asparagine (N)-glycosylation. The assembly of dolichol-linked oligosaccharides begins on the cytosolic side of the endoplasmic reticulum membrane and finishes in its lumen. The sequential addition of sugars to dolichol pyrophosphate produces dolichol-linked oligosaccharides containing fourteen sugars, including two GlcNAcs, nine mannoses and three glucoses. Once assembled, the oligosaccharide is transferred from the lipid to nascent proteins by oligosaccharyltransferases. Catalyzes, on the cytoplasmic face of the endoplasmic reticulum, the addition of the fourth and fifth mannose residues to the dolichol-linked oligosaccharide chain, to produce Man(5)GlcNAc(2)-PP-dolichol core oligosaccharide.</text>
</comment>
<keyword evidence="9" id="KW-1133">Transmembrane helix</keyword>
<dbReference type="UniPathway" id="UPA00378"/>
<evidence type="ECO:0000256" key="11">
    <source>
        <dbReference type="ARBA" id="ARBA00045065"/>
    </source>
</evidence>
<keyword evidence="6 12" id="KW-0808">Transferase</keyword>
<dbReference type="CDD" id="cd03806">
    <property type="entry name" value="GT4_ALG11-like"/>
    <property type="match status" value="1"/>
</dbReference>
<dbReference type="InterPro" id="IPR031814">
    <property type="entry name" value="ALG11_N"/>
</dbReference>
<reference evidence="15 16" key="1">
    <citation type="submission" date="2016-07" db="EMBL/GenBank/DDBJ databases">
        <title>Pervasive Adenine N6-methylation of Active Genes in Fungi.</title>
        <authorList>
            <consortium name="DOE Joint Genome Institute"/>
            <person name="Mondo S.J."/>
            <person name="Dannebaum R.O."/>
            <person name="Kuo R.C."/>
            <person name="Labutti K."/>
            <person name="Haridas S."/>
            <person name="Kuo A."/>
            <person name="Salamov A."/>
            <person name="Ahrendt S.R."/>
            <person name="Lipzen A."/>
            <person name="Sullivan W."/>
            <person name="Andreopoulos W.B."/>
            <person name="Clum A."/>
            <person name="Lindquist E."/>
            <person name="Daum C."/>
            <person name="Ramamoorthy G.K."/>
            <person name="Gryganskyi A."/>
            <person name="Culley D."/>
            <person name="Magnuson J.K."/>
            <person name="James T.Y."/>
            <person name="O'Malley M.A."/>
            <person name="Stajich J.E."/>
            <person name="Spatafora J.W."/>
            <person name="Visel A."/>
            <person name="Grigoriev I.V."/>
        </authorList>
    </citation>
    <scope>NUCLEOTIDE SEQUENCE [LARGE SCALE GENOMIC DNA]</scope>
    <source>
        <strain evidence="15 16">PL171</strain>
    </source>
</reference>
<dbReference type="Proteomes" id="UP000193411">
    <property type="component" value="Unassembled WGS sequence"/>
</dbReference>
<dbReference type="STRING" id="765915.A0A1Y2I3W8"/>
<evidence type="ECO:0000256" key="5">
    <source>
        <dbReference type="ARBA" id="ARBA00022676"/>
    </source>
</evidence>
<dbReference type="Gene3D" id="3.40.50.2000">
    <property type="entry name" value="Glycogen Phosphorylase B"/>
    <property type="match status" value="1"/>
</dbReference>
<accession>A0A1Y2I3W8</accession>
<evidence type="ECO:0000256" key="1">
    <source>
        <dbReference type="ARBA" id="ARBA00004389"/>
    </source>
</evidence>
<evidence type="ECO:0000256" key="2">
    <source>
        <dbReference type="ARBA" id="ARBA00004922"/>
    </source>
</evidence>
<evidence type="ECO:0000256" key="12">
    <source>
        <dbReference type="RuleBase" id="RU367051"/>
    </source>
</evidence>
<keyword evidence="16" id="KW-1185">Reference proteome</keyword>
<dbReference type="InterPro" id="IPR038013">
    <property type="entry name" value="ALG11"/>
</dbReference>
<dbReference type="GO" id="GO:0006487">
    <property type="term" value="P:protein N-linked glycosylation"/>
    <property type="evidence" value="ECO:0007669"/>
    <property type="project" value="TreeGrafter"/>
</dbReference>
<comment type="caution">
    <text evidence="15">The sequence shown here is derived from an EMBL/GenBank/DDBJ whole genome shotgun (WGS) entry which is preliminary data.</text>
</comment>
<evidence type="ECO:0000259" key="14">
    <source>
        <dbReference type="Pfam" id="PF15924"/>
    </source>
</evidence>
<keyword evidence="8 12" id="KW-0256">Endoplasmic reticulum</keyword>
<dbReference type="PANTHER" id="PTHR45919">
    <property type="entry name" value="GDP-MAN:MAN(3)GLCNAC(2)-PP-DOL ALPHA-1,2-MANNOSYLTRANSFERASE"/>
    <property type="match status" value="1"/>
</dbReference>
<dbReference type="AlphaFoldDB" id="A0A1Y2I3W8"/>